<dbReference type="GO" id="GO:0008237">
    <property type="term" value="F:metallopeptidase activity"/>
    <property type="evidence" value="ECO:0007669"/>
    <property type="project" value="UniProtKB-KW"/>
</dbReference>
<dbReference type="GO" id="GO:0006508">
    <property type="term" value="P:proteolysis"/>
    <property type="evidence" value="ECO:0007669"/>
    <property type="project" value="UniProtKB-KW"/>
</dbReference>
<dbReference type="AlphaFoldDB" id="A0A4W2G8M3"/>
<evidence type="ECO:0000256" key="5">
    <source>
        <dbReference type="ARBA" id="ARBA00022801"/>
    </source>
</evidence>
<gene>
    <name evidence="10" type="primary">AMZ1</name>
</gene>
<dbReference type="GeneTree" id="ENSGT00530000063996"/>
<dbReference type="Ensembl" id="ENSBIXT00005047070.1">
    <property type="protein sequence ID" value="ENSBIXP00005014260.1"/>
    <property type="gene ID" value="ENSBIXG00005018259.1"/>
</dbReference>
<dbReference type="InterPro" id="IPR052009">
    <property type="entry name" value="Archaemetzincin"/>
</dbReference>
<proteinExistence type="inferred from homology"/>
<dbReference type="GO" id="GO:0046872">
    <property type="term" value="F:metal ion binding"/>
    <property type="evidence" value="ECO:0007669"/>
    <property type="project" value="UniProtKB-KW"/>
</dbReference>
<feature type="compositionally biased region" description="Basic and acidic residues" evidence="9">
    <location>
        <begin position="570"/>
        <end position="584"/>
    </location>
</feature>
<keyword evidence="5" id="KW-0378">Hydrolase</keyword>
<evidence type="ECO:0000256" key="6">
    <source>
        <dbReference type="ARBA" id="ARBA00022833"/>
    </source>
</evidence>
<evidence type="ECO:0000256" key="8">
    <source>
        <dbReference type="ARBA" id="ARBA00024316"/>
    </source>
</evidence>
<keyword evidence="6" id="KW-0862">Zinc</keyword>
<dbReference type="InterPro" id="IPR012962">
    <property type="entry name" value="Pept_M54_archaemetzincn"/>
</dbReference>
<dbReference type="Proteomes" id="UP000429181">
    <property type="component" value="Chromosome 25"/>
</dbReference>
<dbReference type="PANTHER" id="PTHR32205:SF4">
    <property type="entry name" value="ARCHAEMETZINCIN-1"/>
    <property type="match status" value="1"/>
</dbReference>
<dbReference type="PANTHER" id="PTHR32205">
    <property type="entry name" value="ARCHAEMETZINCIN-2-RELATED"/>
    <property type="match status" value="1"/>
</dbReference>
<evidence type="ECO:0000313" key="11">
    <source>
        <dbReference type="Proteomes" id="UP000429181"/>
    </source>
</evidence>
<dbReference type="InterPro" id="IPR024079">
    <property type="entry name" value="MetalloPept_cat_dom_sf"/>
</dbReference>
<comment type="function">
    <text evidence="8">Probable zinc metalloprotease.</text>
</comment>
<organism evidence="10 11">
    <name type="scientific">Bos indicus x Bos taurus</name>
    <name type="common">Hybrid cattle</name>
    <dbReference type="NCBI Taxonomy" id="30522"/>
    <lineage>
        <taxon>Eukaryota</taxon>
        <taxon>Metazoa</taxon>
        <taxon>Chordata</taxon>
        <taxon>Craniata</taxon>
        <taxon>Vertebrata</taxon>
        <taxon>Euteleostomi</taxon>
        <taxon>Mammalia</taxon>
        <taxon>Eutheria</taxon>
        <taxon>Laurasiatheria</taxon>
        <taxon>Artiodactyla</taxon>
        <taxon>Ruminantia</taxon>
        <taxon>Pecora</taxon>
        <taxon>Bovidae</taxon>
        <taxon>Bovinae</taxon>
        <taxon>Bos</taxon>
    </lineage>
</organism>
<evidence type="ECO:0000256" key="9">
    <source>
        <dbReference type="SAM" id="MobiDB-lite"/>
    </source>
</evidence>
<name>A0A4W2G8M3_BOBOX</name>
<evidence type="ECO:0000256" key="7">
    <source>
        <dbReference type="ARBA" id="ARBA00023049"/>
    </source>
</evidence>
<evidence type="ECO:0000256" key="4">
    <source>
        <dbReference type="ARBA" id="ARBA00022723"/>
    </source>
</evidence>
<protein>
    <submittedName>
        <fullName evidence="10">Archaelysin family metallopeptidase 1</fullName>
    </submittedName>
</protein>
<reference evidence="10 11" key="1">
    <citation type="submission" date="2018-11" db="EMBL/GenBank/DDBJ databases">
        <title>Haplotype-resolved cattle genomes.</title>
        <authorList>
            <person name="Low W.Y."/>
            <person name="Tearle R."/>
            <person name="Bickhart D.M."/>
            <person name="Rosen B.D."/>
            <person name="Koren S."/>
            <person name="Rhie A."/>
            <person name="Hiendleder S."/>
            <person name="Phillippy A.M."/>
            <person name="Smith T.P.L."/>
            <person name="Williams J.L."/>
        </authorList>
    </citation>
    <scope>NUCLEOTIDE SEQUENCE [LARGE SCALE GENOMIC DNA]</scope>
</reference>
<dbReference type="CDD" id="cd11375">
    <property type="entry name" value="Peptidase_M54"/>
    <property type="match status" value="1"/>
</dbReference>
<comment type="similarity">
    <text evidence="2">Belongs to the peptidase M54 family.</text>
</comment>
<reference evidence="10" key="2">
    <citation type="submission" date="2025-08" db="UniProtKB">
        <authorList>
            <consortium name="Ensembl"/>
        </authorList>
    </citation>
    <scope>IDENTIFICATION</scope>
</reference>
<sequence>MLQCRPAEEFSFGPRALKDALLSTDPALRQLYTAAFSPAERLFLAEAYNPQRTLFGTLLIRTAFDWLLSRPEAPEDFQTFHAALPPRKQSLARKHIYLQPIGLSEGPAGSVLLDQLRSCTEAFFLGLQVRCLPSVAAASIHCSSRPGQDPDRLQLHTDGILSFLKSSKPGDALCVLGLTLSDLYPCEAWTFTFGTFLPGHGEPAPGAPASALWLGHRPGALGNVGPSLWLPGPLPGRGGVCPRPPSWGHLAGRGLQDLCSLAGSFAPGLPELRPRLAPPPLCLPPEVGVCSFARFSGEFLPRGPSTPDLVEVEAEVAADGPEVPLQDGGQAVCFSALGMVQCCKVTCHELCHLLGLGNCRWLRCLMQGALRVDEALRRPLDLCPICLRKLQHLLGFRLVDRYKRLYAWTQAAAGTQPSPAAVGEPSVSEDTLPCSADSGLCCESDSEPGSSLSEPLSPDAWSQAFPAGLELDAEDGLGSLAAAEGPGEALAEHGRWLAACIQALERDVSEGELERVDGAVDALAPWDLFTGQLPASRQDLPCGRDGAGLRRVLGDTFSSLRRRLSARRPSRAESPLRRQKAEDD</sequence>
<keyword evidence="3" id="KW-0645">Protease</keyword>
<accession>A0A4W2G8M3</accession>
<dbReference type="Gene3D" id="3.40.390.10">
    <property type="entry name" value="Collagenase (Catalytic Domain)"/>
    <property type="match status" value="2"/>
</dbReference>
<evidence type="ECO:0000256" key="1">
    <source>
        <dbReference type="ARBA" id="ARBA00001947"/>
    </source>
</evidence>
<feature type="region of interest" description="Disordered" evidence="9">
    <location>
        <begin position="563"/>
        <end position="584"/>
    </location>
</feature>
<evidence type="ECO:0000313" key="10">
    <source>
        <dbReference type="Ensembl" id="ENSBIXP00005014260.1"/>
    </source>
</evidence>
<evidence type="ECO:0000256" key="3">
    <source>
        <dbReference type="ARBA" id="ARBA00022670"/>
    </source>
</evidence>
<keyword evidence="7" id="KW-0482">Metalloprotease</keyword>
<evidence type="ECO:0000256" key="2">
    <source>
        <dbReference type="ARBA" id="ARBA00006954"/>
    </source>
</evidence>
<keyword evidence="4" id="KW-0479">Metal-binding</keyword>
<comment type="cofactor">
    <cofactor evidence="1">
        <name>Zn(2+)</name>
        <dbReference type="ChEBI" id="CHEBI:29105"/>
    </cofactor>
</comment>